<sequence length="775" mass="89851">MANAHRTNALVTSCLKTPVDPQTKAPLASYERDALLRIDNRDFEELQYEDSGSEFCDEDALRKGSLSTVAVLKAHRPDLSEIFFSNEEYYRKLEELKKAHLQTMADLESMYQEKLLLNSTEAAEVLETGPRLLSSDSKPVASHGLRKSLSAVDLRRSSAQSDSSGRREPACNDVEKGLLFSPKEHIKNMWRDFQIPAHTRQLSSSLRSLPVVPKRQQTKQEHDRGEAEPFKHKTTVPKPFQMTLRESERRRRGIKTRAEVEIENRELRRQLEELTECQKKFRASPVPAHVYLPRYAELQEQQRRMRLQETHNLRTVPKPFSFLERERLKKEQKEQVCPPTDHEKFRPFKAKPVPKSVYAAGSEEHIKEELLYRSIKIHMRAQELLHSAATPPSMIAQRLSERKRTKEASTTARDEGFPHRPRINREVPDFEARYRCFQEHLQKHKELKHTTICEPFELRTSQISSRRERVLTDMGREQSSPREQRWPFISPGLPRTPTSSLCSSLSGSLELLPTKVTSATKKRHEAILNALTSHGEAMTPSSFLFFKTVFLSRKVLEQRRKVEEEEEHWREKQRQRERKLQRVVSQRAHANDPHLALSQTHQLKLKEFRRQELQRRREYQQEIKEMQKRVMGRPLLLEQVAQKNAKQAADRRYTDTLQGCDLTEEFVLSKAATSGAAHRELLPDDGKQSDQDEPELGYEPVQYRRVFLNDEDVEVNPSEDVGGGAESSQKQHDEGEDDAGDNAHCSDDNYSYSDVNESYSSDTDHDMETTYQEDA</sequence>
<protein>
    <recommendedName>
        <fullName evidence="11">Protein FAM161A</fullName>
    </recommendedName>
</protein>
<dbReference type="Pfam" id="PF10595">
    <property type="entry name" value="FAM161A_B"/>
    <property type="match status" value="1"/>
</dbReference>
<feature type="compositionally biased region" description="Basic and acidic residues" evidence="13">
    <location>
        <begin position="677"/>
        <end position="690"/>
    </location>
</feature>
<comment type="similarity">
    <text evidence="3">Belongs to the FAM161 family.</text>
</comment>
<evidence type="ECO:0000313" key="15">
    <source>
        <dbReference type="Proteomes" id="UP000324091"/>
    </source>
</evidence>
<evidence type="ECO:0000256" key="4">
    <source>
        <dbReference type="ARBA" id="ARBA00022490"/>
    </source>
</evidence>
<comment type="caution">
    <text evidence="14">The sequence shown here is derived from an EMBL/GenBank/DDBJ whole genome shotgun (WGS) entry which is preliminary data.</text>
</comment>
<dbReference type="GO" id="GO:0044782">
    <property type="term" value="P:cilium organization"/>
    <property type="evidence" value="ECO:0007669"/>
    <property type="project" value="TreeGrafter"/>
</dbReference>
<evidence type="ECO:0000256" key="10">
    <source>
        <dbReference type="ARBA" id="ARBA00037165"/>
    </source>
</evidence>
<feature type="region of interest" description="Disordered" evidence="13">
    <location>
        <begin position="677"/>
        <end position="700"/>
    </location>
</feature>
<evidence type="ECO:0000256" key="12">
    <source>
        <dbReference type="SAM" id="Coils"/>
    </source>
</evidence>
<feature type="coiled-coil region" evidence="12">
    <location>
        <begin position="257"/>
        <end position="284"/>
    </location>
</feature>
<name>A0A5C6MVS5_9TELE</name>
<evidence type="ECO:0000256" key="2">
    <source>
        <dbReference type="ARBA" id="ARBA00004120"/>
    </source>
</evidence>
<dbReference type="InterPro" id="IPR051655">
    <property type="entry name" value="FAM161"/>
</dbReference>
<keyword evidence="9" id="KW-0966">Cell projection</keyword>
<evidence type="ECO:0000256" key="13">
    <source>
        <dbReference type="SAM" id="MobiDB-lite"/>
    </source>
</evidence>
<evidence type="ECO:0000256" key="3">
    <source>
        <dbReference type="ARBA" id="ARBA00006663"/>
    </source>
</evidence>
<feature type="compositionally biased region" description="Basic and acidic residues" evidence="13">
    <location>
        <begin position="218"/>
        <end position="231"/>
    </location>
</feature>
<dbReference type="AlphaFoldDB" id="A0A5C6MVS5"/>
<evidence type="ECO:0000256" key="7">
    <source>
        <dbReference type="ARBA" id="ARBA00023069"/>
    </source>
</evidence>
<dbReference type="GO" id="GO:0005814">
    <property type="term" value="C:centriole"/>
    <property type="evidence" value="ECO:0007669"/>
    <property type="project" value="UniProtKB-SubCell"/>
</dbReference>
<keyword evidence="8" id="KW-0206">Cytoskeleton</keyword>
<evidence type="ECO:0000313" key="14">
    <source>
        <dbReference type="EMBL" id="TWW59103.1"/>
    </source>
</evidence>
<dbReference type="GO" id="GO:0005929">
    <property type="term" value="C:cilium"/>
    <property type="evidence" value="ECO:0007669"/>
    <property type="project" value="TreeGrafter"/>
</dbReference>
<comment type="function">
    <text evidence="10">Involved in ciliogenesis.</text>
</comment>
<dbReference type="Proteomes" id="UP000324091">
    <property type="component" value="Chromosome 6"/>
</dbReference>
<dbReference type="EMBL" id="RHFK02000019">
    <property type="protein sequence ID" value="TWW59103.1"/>
    <property type="molecule type" value="Genomic_DNA"/>
</dbReference>
<evidence type="ECO:0000256" key="6">
    <source>
        <dbReference type="ARBA" id="ARBA00023054"/>
    </source>
</evidence>
<evidence type="ECO:0000256" key="1">
    <source>
        <dbReference type="ARBA" id="ARBA00004114"/>
    </source>
</evidence>
<evidence type="ECO:0000256" key="11">
    <source>
        <dbReference type="ARBA" id="ARBA00039949"/>
    </source>
</evidence>
<dbReference type="InterPro" id="IPR019579">
    <property type="entry name" value="FAM161A/B"/>
</dbReference>
<proteinExistence type="inferred from homology"/>
<evidence type="ECO:0000256" key="9">
    <source>
        <dbReference type="ARBA" id="ARBA00023273"/>
    </source>
</evidence>
<keyword evidence="5" id="KW-0970">Cilium biogenesis/degradation</keyword>
<evidence type="ECO:0000256" key="8">
    <source>
        <dbReference type="ARBA" id="ARBA00023212"/>
    </source>
</evidence>
<feature type="compositionally biased region" description="Basic and acidic residues" evidence="13">
    <location>
        <begin position="164"/>
        <end position="176"/>
    </location>
</feature>
<organism evidence="14 15">
    <name type="scientific">Takifugu flavidus</name>
    <name type="common">sansaifugu</name>
    <dbReference type="NCBI Taxonomy" id="433684"/>
    <lineage>
        <taxon>Eukaryota</taxon>
        <taxon>Metazoa</taxon>
        <taxon>Chordata</taxon>
        <taxon>Craniata</taxon>
        <taxon>Vertebrata</taxon>
        <taxon>Euteleostomi</taxon>
        <taxon>Actinopterygii</taxon>
        <taxon>Neopterygii</taxon>
        <taxon>Teleostei</taxon>
        <taxon>Neoteleostei</taxon>
        <taxon>Acanthomorphata</taxon>
        <taxon>Eupercaria</taxon>
        <taxon>Tetraodontiformes</taxon>
        <taxon>Tetradontoidea</taxon>
        <taxon>Tetraodontidae</taxon>
        <taxon>Takifugu</taxon>
    </lineage>
</organism>
<feature type="compositionally biased region" description="Polar residues" evidence="13">
    <location>
        <begin position="748"/>
        <end position="761"/>
    </location>
</feature>
<keyword evidence="15" id="KW-1185">Reference proteome</keyword>
<keyword evidence="6 12" id="KW-0175">Coiled coil</keyword>
<feature type="region of interest" description="Disordered" evidence="13">
    <location>
        <begin position="400"/>
        <end position="422"/>
    </location>
</feature>
<reference evidence="14 15" key="1">
    <citation type="submission" date="2019-04" db="EMBL/GenBank/DDBJ databases">
        <title>Chromosome genome assembly for Takifugu flavidus.</title>
        <authorList>
            <person name="Xiao S."/>
        </authorList>
    </citation>
    <scope>NUCLEOTIDE SEQUENCE [LARGE SCALE GENOMIC DNA]</scope>
    <source>
        <strain evidence="14">HTHZ2018</strain>
        <tissue evidence="14">Muscle</tissue>
    </source>
</reference>
<feature type="region of interest" description="Disordered" evidence="13">
    <location>
        <begin position="712"/>
        <end position="775"/>
    </location>
</feature>
<keyword evidence="7" id="KW-0969">Cilium</keyword>
<accession>A0A5C6MVS5</accession>
<evidence type="ECO:0000256" key="5">
    <source>
        <dbReference type="ARBA" id="ARBA00022794"/>
    </source>
</evidence>
<comment type="subcellular location">
    <subcellularLocation>
        <location evidence="2">Cytoplasm</location>
        <location evidence="2">Cytoskeleton</location>
        <location evidence="2">Cilium basal body</location>
    </subcellularLocation>
    <subcellularLocation>
        <location evidence="1">Cytoplasm</location>
        <location evidence="1">Cytoskeleton</location>
        <location evidence="1">Microtubule organizing center</location>
        <location evidence="1">Centrosome</location>
        <location evidence="1">Centriole</location>
    </subcellularLocation>
</comment>
<keyword evidence="4" id="KW-0963">Cytoplasm</keyword>
<gene>
    <name evidence="14" type="ORF">D4764_06G0006330</name>
</gene>
<feature type="region of interest" description="Disordered" evidence="13">
    <location>
        <begin position="151"/>
        <end position="176"/>
    </location>
</feature>
<dbReference type="PANTHER" id="PTHR21501">
    <property type="entry name" value="PROTEIN FAM-161"/>
    <property type="match status" value="1"/>
</dbReference>
<dbReference type="PANTHER" id="PTHR21501:SF3">
    <property type="entry name" value="PROTEIN FAM161A"/>
    <property type="match status" value="1"/>
</dbReference>
<feature type="region of interest" description="Disordered" evidence="13">
    <location>
        <begin position="211"/>
        <end position="231"/>
    </location>
</feature>